<dbReference type="AlphaFoldDB" id="A0A3N0AZD1"/>
<evidence type="ECO:0000256" key="1">
    <source>
        <dbReference type="SAM" id="MobiDB-lite"/>
    </source>
</evidence>
<evidence type="ECO:0000256" key="2">
    <source>
        <dbReference type="SAM" id="SignalP"/>
    </source>
</evidence>
<organism evidence="4 5">
    <name type="scientific">Slackia equolifaciens</name>
    <dbReference type="NCBI Taxonomy" id="498718"/>
    <lineage>
        <taxon>Bacteria</taxon>
        <taxon>Bacillati</taxon>
        <taxon>Actinomycetota</taxon>
        <taxon>Coriobacteriia</taxon>
        <taxon>Eggerthellales</taxon>
        <taxon>Eggerthellaceae</taxon>
        <taxon>Slackia</taxon>
    </lineage>
</organism>
<reference evidence="5" key="1">
    <citation type="submission" date="2018-05" db="EMBL/GenBank/DDBJ databases">
        <title>Genome Sequencing of selected type strains of the family Eggerthellaceae.</title>
        <authorList>
            <person name="Danylec N."/>
            <person name="Stoll D.A."/>
            <person name="Doetsch A."/>
            <person name="Huch M."/>
        </authorList>
    </citation>
    <scope>NUCLEOTIDE SEQUENCE [LARGE SCALE GENOMIC DNA]</scope>
    <source>
        <strain evidence="5">DSM 24851</strain>
    </source>
</reference>
<dbReference type="RefSeq" id="WP_123208795.1">
    <property type="nucleotide sequence ID" value="NZ_JBHTHO010000023.1"/>
</dbReference>
<name>A0A3N0AZD1_9ACTN</name>
<keyword evidence="2" id="KW-0732">Signal</keyword>
<evidence type="ECO:0000313" key="4">
    <source>
        <dbReference type="EMBL" id="RNL40245.1"/>
    </source>
</evidence>
<keyword evidence="5" id="KW-1185">Reference proteome</keyword>
<dbReference type="OrthoDB" id="9939507at2"/>
<dbReference type="Proteomes" id="UP000269591">
    <property type="component" value="Unassembled WGS sequence"/>
</dbReference>
<dbReference type="EMBL" id="QIBX01000008">
    <property type="protein sequence ID" value="RNL40245.1"/>
    <property type="molecule type" value="Genomic_DNA"/>
</dbReference>
<protein>
    <submittedName>
        <fullName evidence="4">Uncharacterized protein</fullName>
    </submittedName>
</protein>
<dbReference type="Proteomes" id="UP000786989">
    <property type="component" value="Unassembled WGS sequence"/>
</dbReference>
<sequence>MRNTSLASPLKIVVGICLAACLTLCAVALSGCSQSAAAQSAQKIAFKAACADEYQAALDAVREQADDAKLIAIRTSAYAFEGSTPNWMYLFYSWKHANSYTVFVVDGTATVGETGKLSFTQDDFEAVPDVTGLAYDVDAAYKLLTESIEGDGKLATCRAYLMTFVEGDEDPTADAMKWFFSFNEPDDAADLKEDETTQESGATQDLEPRAFTVDASTGEVTELARSNAEEDAQDANPEDAPSEGNGAEDAESENAESEQ</sequence>
<gene>
    <name evidence="4" type="ORF">DMP06_05775</name>
    <name evidence="3" type="ORF">K8U77_04895</name>
</gene>
<evidence type="ECO:0000313" key="3">
    <source>
        <dbReference type="EMBL" id="HJF65440.1"/>
    </source>
</evidence>
<comment type="caution">
    <text evidence="4">The sequence shown here is derived from an EMBL/GenBank/DDBJ whole genome shotgun (WGS) entry which is preliminary data.</text>
</comment>
<accession>A0A3N0AZD1</accession>
<evidence type="ECO:0000313" key="5">
    <source>
        <dbReference type="Proteomes" id="UP000269591"/>
    </source>
</evidence>
<dbReference type="PROSITE" id="PS51257">
    <property type="entry name" value="PROKAR_LIPOPROTEIN"/>
    <property type="match status" value="1"/>
</dbReference>
<proteinExistence type="predicted"/>
<feature type="signal peptide" evidence="2">
    <location>
        <begin position="1"/>
        <end position="19"/>
    </location>
</feature>
<feature type="region of interest" description="Disordered" evidence="1">
    <location>
        <begin position="191"/>
        <end position="259"/>
    </location>
</feature>
<reference evidence="3" key="4">
    <citation type="submission" date="2021-09" db="EMBL/GenBank/DDBJ databases">
        <authorList>
            <person name="Gilroy R."/>
        </authorList>
    </citation>
    <scope>NUCLEOTIDE SEQUENCE</scope>
    <source>
        <strain evidence="3">ChiGjej6B6-11269</strain>
    </source>
</reference>
<feature type="compositionally biased region" description="Acidic residues" evidence="1">
    <location>
        <begin position="229"/>
        <end position="259"/>
    </location>
</feature>
<dbReference type="EMBL" id="DYWI01000088">
    <property type="protein sequence ID" value="HJF65440.1"/>
    <property type="molecule type" value="Genomic_DNA"/>
</dbReference>
<reference evidence="3" key="3">
    <citation type="journal article" date="2021" name="PeerJ">
        <title>Extensive microbial diversity within the chicken gut microbiome revealed by metagenomics and culture.</title>
        <authorList>
            <person name="Gilroy R."/>
            <person name="Ravi A."/>
            <person name="Getino M."/>
            <person name="Pursley I."/>
            <person name="Horton D.L."/>
            <person name="Alikhan N.F."/>
            <person name="Baker D."/>
            <person name="Gharbi K."/>
            <person name="Hall N."/>
            <person name="Watson M."/>
            <person name="Adriaenssens E.M."/>
            <person name="Foster-Nyarko E."/>
            <person name="Jarju S."/>
            <person name="Secka A."/>
            <person name="Antonio M."/>
            <person name="Oren A."/>
            <person name="Chaudhuri R.R."/>
            <person name="La Ragione R."/>
            <person name="Hildebrand F."/>
            <person name="Pallen M.J."/>
        </authorList>
    </citation>
    <scope>NUCLEOTIDE SEQUENCE</scope>
    <source>
        <strain evidence="3">ChiGjej6B6-11269</strain>
    </source>
</reference>
<feature type="chain" id="PRO_5038234107" evidence="2">
    <location>
        <begin position="20"/>
        <end position="259"/>
    </location>
</feature>
<reference evidence="4" key="2">
    <citation type="journal article" date="2019" name="Microbiol. Resour. Announc.">
        <title>Draft Genome Sequences of Type Strains of Gordonibacter faecihominis, Paraeggerthella hongkongensis, Parvibacter caecicola,Slackia equolifaciens, Slackia faecicanis, and Slackia isoflavoniconvertens.</title>
        <authorList>
            <person name="Danylec N."/>
            <person name="Stoll D.A."/>
            <person name="Dotsch A."/>
            <person name="Huch M."/>
        </authorList>
    </citation>
    <scope>NUCLEOTIDE SEQUENCE</scope>
    <source>
        <strain evidence="4">DSM 24851</strain>
    </source>
</reference>